<evidence type="ECO:0000313" key="3">
    <source>
        <dbReference type="Proteomes" id="UP000219215"/>
    </source>
</evidence>
<evidence type="ECO:0008006" key="4">
    <source>
        <dbReference type="Google" id="ProtNLM"/>
    </source>
</evidence>
<dbReference type="OrthoDB" id="5453998at2"/>
<accession>A0A2C8F7P8</accession>
<evidence type="ECO:0000256" key="1">
    <source>
        <dbReference type="SAM" id="SignalP"/>
    </source>
</evidence>
<dbReference type="KEGG" id="pprf:DPRO_1878"/>
<protein>
    <recommendedName>
        <fullName evidence="4">Solute-binding protein family 3/N-terminal domain-containing protein</fullName>
    </recommendedName>
</protein>
<gene>
    <name evidence="2" type="ORF">DPRO_1878</name>
</gene>
<proteinExistence type="predicted"/>
<dbReference type="Gene3D" id="3.40.190.10">
    <property type="entry name" value="Periplasmic binding protein-like II"/>
    <property type="match status" value="2"/>
</dbReference>
<dbReference type="Proteomes" id="UP000219215">
    <property type="component" value="Chromosome DPRO"/>
</dbReference>
<organism evidence="2 3">
    <name type="scientific">Pseudodesulfovibrio profundus</name>
    <dbReference type="NCBI Taxonomy" id="57320"/>
    <lineage>
        <taxon>Bacteria</taxon>
        <taxon>Pseudomonadati</taxon>
        <taxon>Thermodesulfobacteriota</taxon>
        <taxon>Desulfovibrionia</taxon>
        <taxon>Desulfovibrionales</taxon>
        <taxon>Desulfovibrionaceae</taxon>
    </lineage>
</organism>
<dbReference type="AlphaFoldDB" id="A0A2C8F7P8"/>
<keyword evidence="1" id="KW-0732">Signal</keyword>
<dbReference type="EMBL" id="LT907975">
    <property type="protein sequence ID" value="SOB58778.1"/>
    <property type="molecule type" value="Genomic_DNA"/>
</dbReference>
<feature type="signal peptide" evidence="1">
    <location>
        <begin position="1"/>
        <end position="29"/>
    </location>
</feature>
<feature type="chain" id="PRO_5012451671" description="Solute-binding protein family 3/N-terminal domain-containing protein" evidence="1">
    <location>
        <begin position="30"/>
        <end position="257"/>
    </location>
</feature>
<dbReference type="SUPFAM" id="SSF53850">
    <property type="entry name" value="Periplasmic binding protein-like II"/>
    <property type="match status" value="1"/>
</dbReference>
<keyword evidence="3" id="KW-1185">Reference proteome</keyword>
<sequence>MKIIFLLANRLTLSILCGFVLLFGASAHAHDVNIKKVVTTSPSWDTFTNRDGTGLYHEIMQKVFSLHGITVEHLYSKSGRSEKLVADNQADIMMCDDKPYPSLVMGRYPMYQNDFYVFYKKERIGPWRGVETLRDREVLSQATYYDHENFNVPVTVKDVQTGEQALKIIVWDRSDFYVDDMTLIRQSMKSSTISFQPEEYAINKVGSRSYFPLFNTSARGKRLQEVYAKGIYTLHKRGELKPIYDKWGYKYPDFEAF</sequence>
<reference evidence="3" key="1">
    <citation type="submission" date="2017-09" db="EMBL/GenBank/DDBJ databases">
        <authorList>
            <person name="Regsiter A."/>
            <person name="William W."/>
        </authorList>
    </citation>
    <scope>NUCLEOTIDE SEQUENCE [LARGE SCALE GENOMIC DNA]</scope>
    <source>
        <strain evidence="3">500-1</strain>
    </source>
</reference>
<dbReference type="RefSeq" id="WP_157917411.1">
    <property type="nucleotide sequence ID" value="NZ_LT907975.1"/>
</dbReference>
<name>A0A2C8F7P8_9BACT</name>
<evidence type="ECO:0000313" key="2">
    <source>
        <dbReference type="EMBL" id="SOB58778.1"/>
    </source>
</evidence>